<evidence type="ECO:0000313" key="4">
    <source>
        <dbReference type="Proteomes" id="UP000471147"/>
    </source>
</evidence>
<feature type="signal peptide" evidence="1">
    <location>
        <begin position="1"/>
        <end position="20"/>
    </location>
</feature>
<dbReference type="Pfam" id="PF00581">
    <property type="entry name" value="Rhodanese"/>
    <property type="match status" value="1"/>
</dbReference>
<dbReference type="EMBL" id="SDWJ01000002">
    <property type="protein sequence ID" value="MVZ97824.1"/>
    <property type="molecule type" value="Genomic_DNA"/>
</dbReference>
<gene>
    <name evidence="3" type="ORF">EUU23_08900</name>
</gene>
<evidence type="ECO:0000259" key="2">
    <source>
        <dbReference type="PROSITE" id="PS50206"/>
    </source>
</evidence>
<dbReference type="OrthoDB" id="9807812at2"/>
<reference evidence="3 4" key="1">
    <citation type="submission" date="2019-01" db="EMBL/GenBank/DDBJ databases">
        <title>Sphingorhabdus lacus sp.nov., isolated from an oligotrophic freshwater lake.</title>
        <authorList>
            <person name="Park M."/>
        </authorList>
    </citation>
    <scope>NUCLEOTIDE SEQUENCE [LARGE SCALE GENOMIC DNA]</scope>
    <source>
        <strain evidence="3 4">IMCC26285</strain>
    </source>
</reference>
<dbReference type="CDD" id="cd00158">
    <property type="entry name" value="RHOD"/>
    <property type="match status" value="1"/>
</dbReference>
<protein>
    <submittedName>
        <fullName evidence="3">Rhodanese-like domain-containing protein</fullName>
    </submittedName>
</protein>
<name>A0A6I4M0R8_9SPHN</name>
<dbReference type="SMART" id="SM00450">
    <property type="entry name" value="RHOD"/>
    <property type="match status" value="1"/>
</dbReference>
<dbReference type="Gene3D" id="3.40.250.10">
    <property type="entry name" value="Rhodanese-like domain"/>
    <property type="match status" value="1"/>
</dbReference>
<evidence type="ECO:0000313" key="3">
    <source>
        <dbReference type="EMBL" id="MVZ97824.1"/>
    </source>
</evidence>
<feature type="domain" description="Rhodanese" evidence="2">
    <location>
        <begin position="58"/>
        <end position="155"/>
    </location>
</feature>
<feature type="chain" id="PRO_5026134621" evidence="1">
    <location>
        <begin position="21"/>
        <end position="167"/>
    </location>
</feature>
<accession>A0A6I4M0R8</accession>
<evidence type="ECO:0000256" key="1">
    <source>
        <dbReference type="SAM" id="SignalP"/>
    </source>
</evidence>
<dbReference type="RefSeq" id="WP_160353805.1">
    <property type="nucleotide sequence ID" value="NZ_SDWJ01000002.1"/>
</dbReference>
<organism evidence="3 4">
    <name type="scientific">Sphingorhabdus profundilacus</name>
    <dbReference type="NCBI Taxonomy" id="2509718"/>
    <lineage>
        <taxon>Bacteria</taxon>
        <taxon>Pseudomonadati</taxon>
        <taxon>Pseudomonadota</taxon>
        <taxon>Alphaproteobacteria</taxon>
        <taxon>Sphingomonadales</taxon>
        <taxon>Sphingomonadaceae</taxon>
        <taxon>Sphingorhabdus</taxon>
    </lineage>
</organism>
<keyword evidence="4" id="KW-1185">Reference proteome</keyword>
<comment type="caution">
    <text evidence="3">The sequence shown here is derived from an EMBL/GenBank/DDBJ whole genome shotgun (WGS) entry which is preliminary data.</text>
</comment>
<dbReference type="PROSITE" id="PS50206">
    <property type="entry name" value="RHODANESE_3"/>
    <property type="match status" value="1"/>
</dbReference>
<proteinExistence type="predicted"/>
<sequence>MMRASFLFAVAIFASAPAQAQTSNPLIDYDGYAGLVSEVAPVRRERLIPLADFKARAARPGVLLLDARSAQAFAEGHIEGAVNLPLPDFTAEALADVIGTDPTREILIYCNNNFTNNRRPVATKKLELALNIQTFVNLYGYGYRNIFELGEAVDMDSPKVGWVSAVT</sequence>
<dbReference type="InterPro" id="IPR001763">
    <property type="entry name" value="Rhodanese-like_dom"/>
</dbReference>
<dbReference type="AlphaFoldDB" id="A0A6I4M0R8"/>
<keyword evidence="1" id="KW-0732">Signal</keyword>
<dbReference type="SUPFAM" id="SSF52821">
    <property type="entry name" value="Rhodanese/Cell cycle control phosphatase"/>
    <property type="match status" value="1"/>
</dbReference>
<dbReference type="InterPro" id="IPR036873">
    <property type="entry name" value="Rhodanese-like_dom_sf"/>
</dbReference>
<dbReference type="Proteomes" id="UP000471147">
    <property type="component" value="Unassembled WGS sequence"/>
</dbReference>